<feature type="non-terminal residue" evidence="2">
    <location>
        <position position="1"/>
    </location>
</feature>
<evidence type="ECO:0000313" key="3">
    <source>
        <dbReference type="Proteomes" id="UP001642464"/>
    </source>
</evidence>
<dbReference type="EMBL" id="CAXAMM010015014">
    <property type="protein sequence ID" value="CAK9035316.1"/>
    <property type="molecule type" value="Genomic_DNA"/>
</dbReference>
<reference evidence="2 3" key="1">
    <citation type="submission" date="2024-02" db="EMBL/GenBank/DDBJ databases">
        <authorList>
            <person name="Chen Y."/>
            <person name="Shah S."/>
            <person name="Dougan E. K."/>
            <person name="Thang M."/>
            <person name="Chan C."/>
        </authorList>
    </citation>
    <scope>NUCLEOTIDE SEQUENCE [LARGE SCALE GENOMIC DNA]</scope>
</reference>
<accession>A0ABP0L960</accession>
<evidence type="ECO:0000256" key="1">
    <source>
        <dbReference type="SAM" id="MobiDB-lite"/>
    </source>
</evidence>
<proteinExistence type="predicted"/>
<keyword evidence="3" id="KW-1185">Reference proteome</keyword>
<evidence type="ECO:0000313" key="2">
    <source>
        <dbReference type="EMBL" id="CAK9035316.1"/>
    </source>
</evidence>
<protein>
    <submittedName>
        <fullName evidence="2">Uncharacterized protein</fullName>
    </submittedName>
</protein>
<sequence length="113" mass="13145">NLHSLIHKRGLTVPLQIHTVEIPVRKRKPKVEKVWVHYPVILPTTWEWYDMRANATWRDEKDPPSPFKQGGSPLHAVPGLTSPESVMIDSAHTWHIGIFIWERNPSKERMLKA</sequence>
<feature type="region of interest" description="Disordered" evidence="1">
    <location>
        <begin position="59"/>
        <end position="78"/>
    </location>
</feature>
<organism evidence="2 3">
    <name type="scientific">Durusdinium trenchii</name>
    <dbReference type="NCBI Taxonomy" id="1381693"/>
    <lineage>
        <taxon>Eukaryota</taxon>
        <taxon>Sar</taxon>
        <taxon>Alveolata</taxon>
        <taxon>Dinophyceae</taxon>
        <taxon>Suessiales</taxon>
        <taxon>Symbiodiniaceae</taxon>
        <taxon>Durusdinium</taxon>
    </lineage>
</organism>
<gene>
    <name evidence="2" type="ORF">SCF082_LOCUS21236</name>
</gene>
<comment type="caution">
    <text evidence="2">The sequence shown here is derived from an EMBL/GenBank/DDBJ whole genome shotgun (WGS) entry which is preliminary data.</text>
</comment>
<name>A0ABP0L960_9DINO</name>
<dbReference type="Proteomes" id="UP001642464">
    <property type="component" value="Unassembled WGS sequence"/>
</dbReference>